<gene>
    <name evidence="1" type="ORF">A33I_07455</name>
</gene>
<sequence>MKTLTLKVFLTLFQKMFKYFFDHNEYKVHSMNKYTTALYYVSLYYKSIKTLFPFYKKENTS</sequence>
<keyword evidence="2" id="KW-1185">Reference proteome</keyword>
<comment type="caution">
    <text evidence="1">The sequence shown here is derived from an EMBL/GenBank/DDBJ whole genome shotgun (WGS) entry which is preliminary data.</text>
</comment>
<proteinExistence type="predicted"/>
<evidence type="ECO:0000313" key="1">
    <source>
        <dbReference type="EMBL" id="ERN54255.1"/>
    </source>
</evidence>
<protein>
    <submittedName>
        <fullName evidence="1">Uncharacterized protein</fullName>
    </submittedName>
</protein>
<organism evidence="1 2">
    <name type="scientific">Alkalihalophilus marmarensis DSM 21297</name>
    <dbReference type="NCBI Taxonomy" id="1188261"/>
    <lineage>
        <taxon>Bacteria</taxon>
        <taxon>Bacillati</taxon>
        <taxon>Bacillota</taxon>
        <taxon>Bacilli</taxon>
        <taxon>Bacillales</taxon>
        <taxon>Bacillaceae</taxon>
        <taxon>Alkalihalophilus</taxon>
    </lineage>
</organism>
<name>U6STM6_9BACI</name>
<reference evidence="1 2" key="1">
    <citation type="journal article" date="2013" name="Genome Announc.">
        <title>Genome Sequence of the Extreme Obligate Alkaliphile Bacillus marmarensis Strain DSM 21297.</title>
        <authorList>
            <person name="Wernick D.G."/>
            <person name="Choi K.Y."/>
            <person name="Tat C.A."/>
            <person name="Lafontaine Rivera J.G."/>
            <person name="Liao J.C."/>
        </authorList>
    </citation>
    <scope>NUCLEOTIDE SEQUENCE [LARGE SCALE GENOMIC DNA]</scope>
    <source>
        <strain evidence="1 2">DSM 21297</strain>
    </source>
</reference>
<dbReference type="EMBL" id="ATAE01000008">
    <property type="protein sequence ID" value="ERN54255.1"/>
    <property type="molecule type" value="Genomic_DNA"/>
</dbReference>
<accession>U6STM6</accession>
<dbReference type="Proteomes" id="UP000017170">
    <property type="component" value="Unassembled WGS sequence"/>
</dbReference>
<evidence type="ECO:0000313" key="2">
    <source>
        <dbReference type="Proteomes" id="UP000017170"/>
    </source>
</evidence>
<dbReference type="AlphaFoldDB" id="U6STM6"/>